<dbReference type="SMR" id="A0A0A0YNM5"/>
<name>A0A0A0YNM5_9CAUD</name>
<evidence type="ECO:0000259" key="2">
    <source>
        <dbReference type="Pfam" id="PF01343"/>
    </source>
</evidence>
<dbReference type="SUPFAM" id="SSF52096">
    <property type="entry name" value="ClpP/crotonase"/>
    <property type="match status" value="1"/>
</dbReference>
<dbReference type="KEGG" id="vg:24405089"/>
<reference evidence="3 4" key="1">
    <citation type="journal article" date="2015" name="Front. Microbiol.">
        <title>The use of phage FCL-2 as an alternative to chemotherapy against columnaris disease in aquaculture.</title>
        <authorList>
            <person name="Laanto E."/>
            <person name="Bamford J.K."/>
            <person name="Ravantti J.J."/>
            <person name="Sundberg L.R."/>
        </authorList>
    </citation>
    <scope>NUCLEOTIDE SEQUENCE [LARGE SCALE GENOMIC DNA]</scope>
</reference>
<dbReference type="RefSeq" id="YP_009140521.1">
    <property type="nucleotide sequence ID" value="NC_027125.1"/>
</dbReference>
<evidence type="ECO:0000256" key="1">
    <source>
        <dbReference type="ARBA" id="ARBA00008683"/>
    </source>
</evidence>
<comment type="similarity">
    <text evidence="1">Belongs to the peptidase S49 family.</text>
</comment>
<proteinExistence type="inferred from homology"/>
<evidence type="ECO:0000313" key="4">
    <source>
        <dbReference type="Proteomes" id="UP000030329"/>
    </source>
</evidence>
<dbReference type="PANTHER" id="PTHR42987">
    <property type="entry name" value="PEPTIDASE S49"/>
    <property type="match status" value="1"/>
</dbReference>
<dbReference type="Gene3D" id="3.90.226.10">
    <property type="entry name" value="2-enoyl-CoA Hydratase, Chain A, domain 1"/>
    <property type="match status" value="1"/>
</dbReference>
<keyword evidence="4" id="KW-1185">Reference proteome</keyword>
<dbReference type="EMBL" id="KM873719">
    <property type="protein sequence ID" value="AIX11875.1"/>
    <property type="molecule type" value="Genomic_DNA"/>
</dbReference>
<evidence type="ECO:0000313" key="3">
    <source>
        <dbReference type="EMBL" id="AIX11875.1"/>
    </source>
</evidence>
<dbReference type="GeneID" id="24405089"/>
<feature type="domain" description="Peptidase S49" evidence="2">
    <location>
        <begin position="139"/>
        <end position="283"/>
    </location>
</feature>
<accession>A0A0A0YNM5</accession>
<dbReference type="PANTHER" id="PTHR42987:SF4">
    <property type="entry name" value="PROTEASE SOHB-RELATED"/>
    <property type="match status" value="1"/>
</dbReference>
<sequence length="420" mass="45984">MNFSLAREIYGLNAWCIDSQSLPYLTSILRNIQNGVDLEIPDQKYNSMYLYDIKSKETRLITDYGELRNDDNFDAIGVIKLNGPITKGGGASSYGTKDLSSQMLRMAQDNRIKGFVQLVDSGGGSSNAVSLLSDTINEVKKTKPVYTLVEKGGIMASAAYGIGSAGNKIFAEDKMSIIGSVGTMISFEGRASNSVSKDGVKNIVIYATKSTQKNKAFEEALNNDNYELIINELLDPINESFINLVQSNRPQLKGTDFDDGHTKFAKDSVGTFIDGIASFDEVVQMVLNDSKNYTITNNNSSLIKSQKMTREELKQNHPDVYNSIANEGVTNELERVKSWMVFAKADLEAVTNGIESGKAISPSEMTKLMVKLNSAQQLANLQNDSANAVVTGETPTGATDPDSVENKELEEAFKFDLKLK</sequence>
<dbReference type="GO" id="GO:0006508">
    <property type="term" value="P:proteolysis"/>
    <property type="evidence" value="ECO:0007669"/>
    <property type="project" value="InterPro"/>
</dbReference>
<dbReference type="GO" id="GO:0008233">
    <property type="term" value="F:peptidase activity"/>
    <property type="evidence" value="ECO:0007669"/>
    <property type="project" value="InterPro"/>
</dbReference>
<dbReference type="InterPro" id="IPR029045">
    <property type="entry name" value="ClpP/crotonase-like_dom_sf"/>
</dbReference>
<dbReference type="OrthoDB" id="8733at10239"/>
<dbReference type="InterPro" id="IPR002142">
    <property type="entry name" value="Peptidase_S49"/>
</dbReference>
<dbReference type="Proteomes" id="UP000030329">
    <property type="component" value="Segment"/>
</dbReference>
<dbReference type="Pfam" id="PF01343">
    <property type="entry name" value="Peptidase_S49"/>
    <property type="match status" value="1"/>
</dbReference>
<organism evidence="3 4">
    <name type="scientific">Flavobacterium phage FCL-2</name>
    <dbReference type="NCBI Taxonomy" id="908819"/>
    <lineage>
        <taxon>Viruses</taxon>
        <taxon>Duplodnaviria</taxon>
        <taxon>Heunggongvirae</taxon>
        <taxon>Uroviricota</taxon>
        <taxon>Caudoviricetes</taxon>
        <taxon>Ficleduovirus</taxon>
        <taxon>Ficleduovirus FCL2</taxon>
    </lineage>
</organism>
<protein>
    <recommendedName>
        <fullName evidence="2">Peptidase S49 domain-containing protein</fullName>
    </recommendedName>
</protein>